<reference evidence="1" key="3">
    <citation type="submission" date="2025-09" db="UniProtKB">
        <authorList>
            <consortium name="Ensembl"/>
        </authorList>
    </citation>
    <scope>IDENTIFICATION</scope>
</reference>
<keyword evidence="2" id="KW-1185">Reference proteome</keyword>
<reference evidence="1" key="2">
    <citation type="submission" date="2025-08" db="UniProtKB">
        <authorList>
            <consortium name="Ensembl"/>
        </authorList>
    </citation>
    <scope>IDENTIFICATION</scope>
</reference>
<organism evidence="1 2">
    <name type="scientific">Nomascus leucogenys</name>
    <name type="common">Northern white-cheeked gibbon</name>
    <name type="synonym">Hylobates leucogenys</name>
    <dbReference type="NCBI Taxonomy" id="61853"/>
    <lineage>
        <taxon>Eukaryota</taxon>
        <taxon>Metazoa</taxon>
        <taxon>Chordata</taxon>
        <taxon>Craniata</taxon>
        <taxon>Vertebrata</taxon>
        <taxon>Euteleostomi</taxon>
        <taxon>Mammalia</taxon>
        <taxon>Eutheria</taxon>
        <taxon>Euarchontoglires</taxon>
        <taxon>Primates</taxon>
        <taxon>Haplorrhini</taxon>
        <taxon>Catarrhini</taxon>
        <taxon>Hylobatidae</taxon>
        <taxon>Nomascus</taxon>
    </lineage>
</organism>
<dbReference type="InParanoid" id="A0A2I3G6L3"/>
<name>A0A2I3G6L3_NOMLE</name>
<dbReference type="Ensembl" id="ENSNLET00000038718.1">
    <property type="protein sequence ID" value="ENSNLEP00000027188.1"/>
    <property type="gene ID" value="ENSNLEG00000029881.1"/>
</dbReference>
<reference evidence="1 2" key="1">
    <citation type="submission" date="2012-10" db="EMBL/GenBank/DDBJ databases">
        <authorList>
            <consortium name="Gibbon Genome Sequencing Consortium"/>
        </authorList>
    </citation>
    <scope>NUCLEOTIDE SEQUENCE [LARGE SCALE GENOMIC DNA]</scope>
</reference>
<protein>
    <submittedName>
        <fullName evidence="1">Uncharacterized protein</fullName>
    </submittedName>
</protein>
<dbReference type="GeneTree" id="ENSGT00860000135750"/>
<accession>A0A2I3G6L3</accession>
<sequence>INILSPQRFLLPLKKLGRPWNIAVSSFSSVFPSSLRCQLFLMSPFDISARTSLPAVSPVRHPFRKNKHHTFLNLAV</sequence>
<dbReference type="EMBL" id="ADFV01044942">
    <property type="status" value="NOT_ANNOTATED_CDS"/>
    <property type="molecule type" value="Genomic_DNA"/>
</dbReference>
<dbReference type="OMA" id="KPWNIAV"/>
<dbReference type="Proteomes" id="UP000001073">
    <property type="component" value="Chromosome 6"/>
</dbReference>
<dbReference type="AlphaFoldDB" id="A0A2I3G6L3"/>
<evidence type="ECO:0000313" key="1">
    <source>
        <dbReference type="Ensembl" id="ENSNLEP00000027188.1"/>
    </source>
</evidence>
<evidence type="ECO:0000313" key="2">
    <source>
        <dbReference type="Proteomes" id="UP000001073"/>
    </source>
</evidence>
<proteinExistence type="predicted"/>